<keyword evidence="1" id="KW-1133">Transmembrane helix</keyword>
<dbReference type="AlphaFoldDB" id="A0A370MXU9"/>
<comment type="caution">
    <text evidence="2">The sequence shown here is derived from an EMBL/GenBank/DDBJ whole genome shotgun (WGS) entry which is preliminary data.</text>
</comment>
<dbReference type="InterPro" id="IPR036259">
    <property type="entry name" value="MFS_trans_sf"/>
</dbReference>
<evidence type="ECO:0000313" key="2">
    <source>
        <dbReference type="EMBL" id="RDJ98200.1"/>
    </source>
</evidence>
<dbReference type="SUPFAM" id="SSF103473">
    <property type="entry name" value="MFS general substrate transporter"/>
    <property type="match status" value="1"/>
</dbReference>
<sequence length="131" mass="13751">VCTVLLNVWNGPTFAVVHALVSPRMRATATAIVFLVMNLVGQGFGPPAIGLLSDVIASHLFAAGDFQAMCHAAPSGAHGAAVWHGPAAVACAQASAKGLRYAMLAMSVIFAWSGLHYFLASRHLARRADRR</sequence>
<keyword evidence="1" id="KW-0472">Membrane</keyword>
<feature type="non-terminal residue" evidence="2">
    <location>
        <position position="1"/>
    </location>
</feature>
<protein>
    <submittedName>
        <fullName evidence="2">MFS transporter</fullName>
    </submittedName>
</protein>
<accession>A0A370MXU9</accession>
<gene>
    <name evidence="2" type="ORF">DN412_41330</name>
</gene>
<dbReference type="EMBL" id="QKWJ01000154">
    <property type="protein sequence ID" value="RDJ98200.1"/>
    <property type="molecule type" value="Genomic_DNA"/>
</dbReference>
<keyword evidence="1" id="KW-0812">Transmembrane</keyword>
<reference evidence="3" key="1">
    <citation type="submission" date="2018-06" db="EMBL/GenBank/DDBJ databases">
        <authorList>
            <person name="Feng T."/>
            <person name="Jeon C.O."/>
        </authorList>
    </citation>
    <scope>NUCLEOTIDE SEQUENCE [LARGE SCALE GENOMIC DNA]</scope>
    <source>
        <strain evidence="3">S23</strain>
    </source>
</reference>
<proteinExistence type="predicted"/>
<keyword evidence="3" id="KW-1185">Reference proteome</keyword>
<evidence type="ECO:0000313" key="3">
    <source>
        <dbReference type="Proteomes" id="UP000255165"/>
    </source>
</evidence>
<evidence type="ECO:0000256" key="1">
    <source>
        <dbReference type="SAM" id="Phobius"/>
    </source>
</evidence>
<name>A0A370MXU9_9BURK</name>
<dbReference type="Proteomes" id="UP000255165">
    <property type="component" value="Unassembled WGS sequence"/>
</dbReference>
<organism evidence="2 3">
    <name type="scientific">Cupriavidus lacunae</name>
    <dbReference type="NCBI Taxonomy" id="2666307"/>
    <lineage>
        <taxon>Bacteria</taxon>
        <taxon>Pseudomonadati</taxon>
        <taxon>Pseudomonadota</taxon>
        <taxon>Betaproteobacteria</taxon>
        <taxon>Burkholderiales</taxon>
        <taxon>Burkholderiaceae</taxon>
        <taxon>Cupriavidus</taxon>
    </lineage>
</organism>
<feature type="transmembrane region" description="Helical" evidence="1">
    <location>
        <begin position="101"/>
        <end position="120"/>
    </location>
</feature>